<proteinExistence type="predicted"/>
<evidence type="ECO:0000256" key="1">
    <source>
        <dbReference type="SAM" id="SignalP"/>
    </source>
</evidence>
<comment type="caution">
    <text evidence="2">The sequence shown here is derived from an EMBL/GenBank/DDBJ whole genome shotgun (WGS) entry which is preliminary data.</text>
</comment>
<protein>
    <submittedName>
        <fullName evidence="2">Uncharacterized protein</fullName>
    </submittedName>
</protein>
<feature type="non-terminal residue" evidence="2">
    <location>
        <position position="69"/>
    </location>
</feature>
<dbReference type="AlphaFoldDB" id="A0A8K0FXT1"/>
<organism evidence="2 3">
    <name type="scientific">Ignelater luminosus</name>
    <name type="common">Cucubano</name>
    <name type="synonym">Pyrophorus luminosus</name>
    <dbReference type="NCBI Taxonomy" id="2038154"/>
    <lineage>
        <taxon>Eukaryota</taxon>
        <taxon>Metazoa</taxon>
        <taxon>Ecdysozoa</taxon>
        <taxon>Arthropoda</taxon>
        <taxon>Hexapoda</taxon>
        <taxon>Insecta</taxon>
        <taxon>Pterygota</taxon>
        <taxon>Neoptera</taxon>
        <taxon>Endopterygota</taxon>
        <taxon>Coleoptera</taxon>
        <taxon>Polyphaga</taxon>
        <taxon>Elateriformia</taxon>
        <taxon>Elateroidea</taxon>
        <taxon>Elateridae</taxon>
        <taxon>Agrypninae</taxon>
        <taxon>Pyrophorini</taxon>
        <taxon>Ignelater</taxon>
    </lineage>
</organism>
<evidence type="ECO:0000313" key="2">
    <source>
        <dbReference type="EMBL" id="KAF2878761.1"/>
    </source>
</evidence>
<feature type="non-terminal residue" evidence="2">
    <location>
        <position position="1"/>
    </location>
</feature>
<reference evidence="2" key="1">
    <citation type="submission" date="2019-08" db="EMBL/GenBank/DDBJ databases">
        <title>The genome of the North American firefly Photinus pyralis.</title>
        <authorList>
            <consortium name="Photinus pyralis genome working group"/>
            <person name="Fallon T.R."/>
            <person name="Sander Lower S.E."/>
            <person name="Weng J.-K."/>
        </authorList>
    </citation>
    <scope>NUCLEOTIDE SEQUENCE</scope>
    <source>
        <strain evidence="2">TRF0915ILg1</strain>
        <tissue evidence="2">Whole body</tissue>
    </source>
</reference>
<dbReference type="InterPro" id="IPR019321">
    <property type="entry name" value="Nucleoporin_Nup88"/>
</dbReference>
<gene>
    <name evidence="2" type="ORF">ILUMI_27412</name>
</gene>
<accession>A0A8K0FXT1</accession>
<dbReference type="EMBL" id="VTPC01091294">
    <property type="protein sequence ID" value="KAF2878761.1"/>
    <property type="molecule type" value="Genomic_DNA"/>
</dbReference>
<feature type="signal peptide" evidence="1">
    <location>
        <begin position="1"/>
        <end position="21"/>
    </location>
</feature>
<sequence length="69" mass="7646">KSMKFKLLLFCFQILLPTSPAHFPVELLRVNSSNTLLVVAGSSGVLVLQLPERCPPHGSFANNKEMIYC</sequence>
<feature type="chain" id="PRO_5035453144" evidence="1">
    <location>
        <begin position="22"/>
        <end position="69"/>
    </location>
</feature>
<keyword evidence="3" id="KW-1185">Reference proteome</keyword>
<evidence type="ECO:0000313" key="3">
    <source>
        <dbReference type="Proteomes" id="UP000801492"/>
    </source>
</evidence>
<name>A0A8K0FXT1_IGNLU</name>
<dbReference type="Proteomes" id="UP000801492">
    <property type="component" value="Unassembled WGS sequence"/>
</dbReference>
<keyword evidence="1" id="KW-0732">Signal</keyword>
<dbReference type="Pfam" id="PF10168">
    <property type="entry name" value="Nup88"/>
    <property type="match status" value="1"/>
</dbReference>